<comment type="caution">
    <text evidence="8">Lacks conserved residue(s) required for the propagation of feature annotation.</text>
</comment>
<dbReference type="Gene3D" id="3.40.532.10">
    <property type="entry name" value="Peptidase C12, ubiquitin carboxyl-terminal hydrolase"/>
    <property type="match status" value="1"/>
</dbReference>
<dbReference type="GO" id="GO:0016579">
    <property type="term" value="P:protein deubiquitination"/>
    <property type="evidence" value="ECO:0007669"/>
    <property type="project" value="TreeGrafter"/>
</dbReference>
<keyword evidence="5" id="KW-0833">Ubl conjugation pathway</keyword>
<comment type="catalytic activity">
    <reaction evidence="1">
        <text>Thiol-dependent hydrolysis of ester, thioester, amide, peptide and isopeptide bonds formed by the C-terminal Gly of ubiquitin (a 76-residue protein attached to proteins as an intracellular targeting signal).</text>
        <dbReference type="EC" id="3.4.19.12"/>
    </reaction>
</comment>
<accession>A0A7S2WUR3</accession>
<dbReference type="PANTHER" id="PTHR10589">
    <property type="entry name" value="UBIQUITIN CARBOXYL-TERMINAL HYDROLASE"/>
    <property type="match status" value="1"/>
</dbReference>
<evidence type="ECO:0000259" key="9">
    <source>
        <dbReference type="PROSITE" id="PS52048"/>
    </source>
</evidence>
<dbReference type="SUPFAM" id="SSF54001">
    <property type="entry name" value="Cysteine proteinases"/>
    <property type="match status" value="1"/>
</dbReference>
<dbReference type="GO" id="GO:0005737">
    <property type="term" value="C:cytoplasm"/>
    <property type="evidence" value="ECO:0007669"/>
    <property type="project" value="TreeGrafter"/>
</dbReference>
<keyword evidence="6" id="KW-0378">Hydrolase</keyword>
<dbReference type="PROSITE" id="PS52048">
    <property type="entry name" value="UCH_DOMAIN"/>
    <property type="match status" value="1"/>
</dbReference>
<evidence type="ECO:0000256" key="6">
    <source>
        <dbReference type="ARBA" id="ARBA00022801"/>
    </source>
</evidence>
<dbReference type="InterPro" id="IPR036959">
    <property type="entry name" value="Peptidase_C12_UCH_sf"/>
</dbReference>
<evidence type="ECO:0000256" key="2">
    <source>
        <dbReference type="ARBA" id="ARBA00009326"/>
    </source>
</evidence>
<dbReference type="PANTHER" id="PTHR10589:SF17">
    <property type="entry name" value="UBIQUITIN CARBOXYL-TERMINAL HYDROLASE"/>
    <property type="match status" value="1"/>
</dbReference>
<keyword evidence="7" id="KW-0788">Thiol protease</keyword>
<dbReference type="InterPro" id="IPR038765">
    <property type="entry name" value="Papain-like_cys_pep_sf"/>
</dbReference>
<evidence type="ECO:0000256" key="8">
    <source>
        <dbReference type="PROSITE-ProRule" id="PRU01393"/>
    </source>
</evidence>
<feature type="domain" description="UCH catalytic" evidence="9">
    <location>
        <begin position="1"/>
        <end position="126"/>
    </location>
</feature>
<protein>
    <recommendedName>
        <fullName evidence="3">ubiquitinyl hydrolase 1</fullName>
        <ecNumber evidence="3">3.4.19.12</ecNumber>
    </recommendedName>
</protein>
<dbReference type="Pfam" id="PF01088">
    <property type="entry name" value="Peptidase_C12"/>
    <property type="match status" value="1"/>
</dbReference>
<gene>
    <name evidence="10" type="ORF">RMAR1173_LOCUS19754</name>
</gene>
<dbReference type="EC" id="3.4.19.12" evidence="3"/>
<dbReference type="GO" id="GO:0006511">
    <property type="term" value="P:ubiquitin-dependent protein catabolic process"/>
    <property type="evidence" value="ECO:0007669"/>
    <property type="project" value="InterPro"/>
</dbReference>
<dbReference type="AlphaFoldDB" id="A0A7S2WUR3"/>
<dbReference type="InterPro" id="IPR001578">
    <property type="entry name" value="Peptidase_C12_UCH"/>
</dbReference>
<organism evidence="10">
    <name type="scientific">Rhizochromulina marina</name>
    <dbReference type="NCBI Taxonomy" id="1034831"/>
    <lineage>
        <taxon>Eukaryota</taxon>
        <taxon>Sar</taxon>
        <taxon>Stramenopiles</taxon>
        <taxon>Ochrophyta</taxon>
        <taxon>Dictyochophyceae</taxon>
        <taxon>Rhizochromulinales</taxon>
        <taxon>Rhizochromulina</taxon>
    </lineage>
</organism>
<reference evidence="10" key="1">
    <citation type="submission" date="2021-01" db="EMBL/GenBank/DDBJ databases">
        <authorList>
            <person name="Corre E."/>
            <person name="Pelletier E."/>
            <person name="Niang G."/>
            <person name="Scheremetjew M."/>
            <person name="Finn R."/>
            <person name="Kale V."/>
            <person name="Holt S."/>
            <person name="Cochrane G."/>
            <person name="Meng A."/>
            <person name="Brown T."/>
            <person name="Cohen L."/>
        </authorList>
    </citation>
    <scope>NUCLEOTIDE SEQUENCE</scope>
    <source>
        <strain evidence="10">CCMP1243</strain>
    </source>
</reference>
<dbReference type="EMBL" id="HBHJ01029847">
    <property type="protein sequence ID" value="CAD9708762.1"/>
    <property type="molecule type" value="Transcribed_RNA"/>
</dbReference>
<keyword evidence="4" id="KW-0645">Protease</keyword>
<dbReference type="GO" id="GO:0004843">
    <property type="term" value="F:cysteine-type deubiquitinase activity"/>
    <property type="evidence" value="ECO:0007669"/>
    <property type="project" value="UniProtKB-EC"/>
</dbReference>
<evidence type="ECO:0000256" key="3">
    <source>
        <dbReference type="ARBA" id="ARBA00012759"/>
    </source>
</evidence>
<evidence type="ECO:0000256" key="4">
    <source>
        <dbReference type="ARBA" id="ARBA00022670"/>
    </source>
</evidence>
<evidence type="ECO:0000256" key="1">
    <source>
        <dbReference type="ARBA" id="ARBA00000707"/>
    </source>
</evidence>
<comment type="similarity">
    <text evidence="2 8">Belongs to the peptidase C12 family.</text>
</comment>
<name>A0A7S2WUR3_9STRA</name>
<evidence type="ECO:0000256" key="5">
    <source>
        <dbReference type="ARBA" id="ARBA00022786"/>
    </source>
</evidence>
<evidence type="ECO:0000256" key="7">
    <source>
        <dbReference type="ARBA" id="ARBA00022807"/>
    </source>
</evidence>
<proteinExistence type="inferred from homology"/>
<evidence type="ECO:0000313" key="10">
    <source>
        <dbReference type="EMBL" id="CAD9708762.1"/>
    </source>
</evidence>
<sequence>MGNTGPMAAPVDGSFLDKFFSVTRDMDPELIAEHFASNPAIETAHSQAASQGSTAPPSLEERVTTHFCCFVHVAGHLYELDGRKTGPVNHGVSSQETLLVDSCRVIQGFMDRDPEEHRFTIVALAAASPELATTPQTIGDVQPAPASAADQA</sequence>